<sequence length="104" mass="12228">MNKKYKVLLLHIIEANGNLNQLVREGLSYKSISELTESLVFENLLIFKDEKIKITELGLNFLETEKNIIKKEDKDSWIVEESKSKIPKIELDFIYLPDQNKLNF</sequence>
<dbReference type="RefSeq" id="WP_196079384.1">
    <property type="nucleotide sequence ID" value="NZ_JADPVI010000001.1"/>
</dbReference>
<dbReference type="Proteomes" id="UP000660070">
    <property type="component" value="Unassembled WGS sequence"/>
</dbReference>
<keyword evidence="2" id="KW-1185">Reference proteome</keyword>
<protein>
    <recommendedName>
        <fullName evidence="3">ArnR1-like winged helix-turn-helix domain-containing protein</fullName>
    </recommendedName>
</protein>
<proteinExistence type="predicted"/>
<accession>A0ABS0FB01</accession>
<reference evidence="1 2" key="1">
    <citation type="submission" date="2020-11" db="EMBL/GenBank/DDBJ databases">
        <title>Kaistella gelatinilytica sp. nov., a flavobacterium isolated from Antarctic Soil.</title>
        <authorList>
            <person name="Li J."/>
        </authorList>
    </citation>
    <scope>NUCLEOTIDE SEQUENCE [LARGE SCALE GENOMIC DNA]</scope>
    <source>
        <strain evidence="1 2">G5-32</strain>
    </source>
</reference>
<dbReference type="EMBL" id="JADPVI010000001">
    <property type="protein sequence ID" value="MBF8456894.1"/>
    <property type="molecule type" value="Genomic_DNA"/>
</dbReference>
<name>A0ABS0FB01_9FLAO</name>
<evidence type="ECO:0000313" key="1">
    <source>
        <dbReference type="EMBL" id="MBF8456894.1"/>
    </source>
</evidence>
<gene>
    <name evidence="1" type="ORF">IV494_06825</name>
</gene>
<evidence type="ECO:0008006" key="3">
    <source>
        <dbReference type="Google" id="ProtNLM"/>
    </source>
</evidence>
<organism evidence="1 2">
    <name type="scientific">Kaistella gelatinilytica</name>
    <dbReference type="NCBI Taxonomy" id="2787636"/>
    <lineage>
        <taxon>Bacteria</taxon>
        <taxon>Pseudomonadati</taxon>
        <taxon>Bacteroidota</taxon>
        <taxon>Flavobacteriia</taxon>
        <taxon>Flavobacteriales</taxon>
        <taxon>Weeksellaceae</taxon>
        <taxon>Chryseobacterium group</taxon>
        <taxon>Kaistella</taxon>
    </lineage>
</organism>
<comment type="caution">
    <text evidence="1">The sequence shown here is derived from an EMBL/GenBank/DDBJ whole genome shotgun (WGS) entry which is preliminary data.</text>
</comment>
<evidence type="ECO:0000313" key="2">
    <source>
        <dbReference type="Proteomes" id="UP000660070"/>
    </source>
</evidence>